<keyword evidence="2" id="KW-0472">Membrane</keyword>
<comment type="caution">
    <text evidence="3">The sequence shown here is derived from an EMBL/GenBank/DDBJ whole genome shotgun (WGS) entry which is preliminary data.</text>
</comment>
<keyword evidence="4" id="KW-1185">Reference proteome</keyword>
<proteinExistence type="predicted"/>
<feature type="transmembrane region" description="Helical" evidence="2">
    <location>
        <begin position="40"/>
        <end position="61"/>
    </location>
</feature>
<accession>A0AA40KJ05</accession>
<dbReference type="AlphaFoldDB" id="A0AA40KJ05"/>
<evidence type="ECO:0000256" key="1">
    <source>
        <dbReference type="SAM" id="MobiDB-lite"/>
    </source>
</evidence>
<evidence type="ECO:0000313" key="3">
    <source>
        <dbReference type="EMBL" id="KAK1122178.1"/>
    </source>
</evidence>
<feature type="region of interest" description="Disordered" evidence="1">
    <location>
        <begin position="1"/>
        <end position="21"/>
    </location>
</feature>
<feature type="compositionally biased region" description="Polar residues" evidence="1">
    <location>
        <begin position="1"/>
        <end position="11"/>
    </location>
</feature>
<feature type="transmembrane region" description="Helical" evidence="2">
    <location>
        <begin position="140"/>
        <end position="157"/>
    </location>
</feature>
<dbReference type="Proteomes" id="UP001177670">
    <property type="component" value="Unassembled WGS sequence"/>
</dbReference>
<evidence type="ECO:0000256" key="2">
    <source>
        <dbReference type="SAM" id="Phobius"/>
    </source>
</evidence>
<sequence length="208" mass="24237">SAFSRGRNCSGQLGDDKAGPLNRDEEHHLDFHRAWWLSSMPWQVLAGVIAFDVLEILLLYLETRSSFEGDRSGNEKRKKKKKVERDKEKTEGERAWNARPTLRAVWYWVNYRLRETNDTETFAAIIVPWKSMGRISRILSTYRGIPIFVLIGVYLWSVRYVGFFGRAENSSEIDIFARRVKIFLIDLPTLRNKIIEGKKQFQSLHVGS</sequence>
<gene>
    <name evidence="3" type="ORF">K0M31_009404</name>
</gene>
<reference evidence="3" key="1">
    <citation type="submission" date="2021-10" db="EMBL/GenBank/DDBJ databases">
        <title>Melipona bicolor Genome sequencing and assembly.</title>
        <authorList>
            <person name="Araujo N.S."/>
            <person name="Arias M.C."/>
        </authorList>
    </citation>
    <scope>NUCLEOTIDE SEQUENCE</scope>
    <source>
        <strain evidence="3">USP_2M_L1-L4_2017</strain>
        <tissue evidence="3">Whole body</tissue>
    </source>
</reference>
<protein>
    <submittedName>
        <fullName evidence="3">Uncharacterized protein</fullName>
    </submittedName>
</protein>
<organism evidence="3 4">
    <name type="scientific">Melipona bicolor</name>
    <dbReference type="NCBI Taxonomy" id="60889"/>
    <lineage>
        <taxon>Eukaryota</taxon>
        <taxon>Metazoa</taxon>
        <taxon>Ecdysozoa</taxon>
        <taxon>Arthropoda</taxon>
        <taxon>Hexapoda</taxon>
        <taxon>Insecta</taxon>
        <taxon>Pterygota</taxon>
        <taxon>Neoptera</taxon>
        <taxon>Endopterygota</taxon>
        <taxon>Hymenoptera</taxon>
        <taxon>Apocrita</taxon>
        <taxon>Aculeata</taxon>
        <taxon>Apoidea</taxon>
        <taxon>Anthophila</taxon>
        <taxon>Apidae</taxon>
        <taxon>Melipona</taxon>
    </lineage>
</organism>
<keyword evidence="2" id="KW-0812">Transmembrane</keyword>
<dbReference type="EMBL" id="JAHYIQ010000023">
    <property type="protein sequence ID" value="KAK1122178.1"/>
    <property type="molecule type" value="Genomic_DNA"/>
</dbReference>
<feature type="non-terminal residue" evidence="3">
    <location>
        <position position="1"/>
    </location>
</feature>
<feature type="region of interest" description="Disordered" evidence="1">
    <location>
        <begin position="68"/>
        <end position="90"/>
    </location>
</feature>
<evidence type="ECO:0000313" key="4">
    <source>
        <dbReference type="Proteomes" id="UP001177670"/>
    </source>
</evidence>
<keyword evidence="2" id="KW-1133">Transmembrane helix</keyword>
<name>A0AA40KJ05_9HYME</name>